<dbReference type="Proteomes" id="UP000004440">
    <property type="component" value="Unassembled WGS sequence"/>
</dbReference>
<sequence length="143" mass="16300">MILVIIIVVMSSFVLFFGYIGQGGVRHVQIYLPEKIESTISFQNIENETKIVGLSGISGINPTLVSRTDYDYILTIHNYDEIPHMFFIDGLNAHSKVIQPNQNVTMTVYSLEEGEYDYFDRFEPAKKLGTFKIVQVGLLNKYP</sequence>
<keyword evidence="1" id="KW-0472">Membrane</keyword>
<organism evidence="3 4">
    <name type="scientific">Nitrosarchaeum koreense MY1</name>
    <dbReference type="NCBI Taxonomy" id="1001994"/>
    <lineage>
        <taxon>Archaea</taxon>
        <taxon>Nitrososphaerota</taxon>
        <taxon>Nitrososphaeria</taxon>
        <taxon>Nitrosopumilales</taxon>
        <taxon>Nitrosopumilaceae</taxon>
        <taxon>Nitrosarchaeum</taxon>
    </lineage>
</organism>
<dbReference type="STRING" id="1001994.MY1_1405"/>
<feature type="domain" description="EfeO-type cupredoxin-like" evidence="2">
    <location>
        <begin position="74"/>
        <end position="128"/>
    </location>
</feature>
<dbReference type="Pfam" id="PF13473">
    <property type="entry name" value="Cupredoxin_1"/>
    <property type="match status" value="1"/>
</dbReference>
<protein>
    <recommendedName>
        <fullName evidence="2">EfeO-type cupredoxin-like domain-containing protein</fullName>
    </recommendedName>
</protein>
<proteinExistence type="predicted"/>
<keyword evidence="1" id="KW-0812">Transmembrane</keyword>
<dbReference type="InterPro" id="IPR028096">
    <property type="entry name" value="EfeO_Cupredoxin"/>
</dbReference>
<accession>F9CYJ9</accession>
<evidence type="ECO:0000259" key="2">
    <source>
        <dbReference type="Pfam" id="PF13473"/>
    </source>
</evidence>
<evidence type="ECO:0000313" key="3">
    <source>
        <dbReference type="EMBL" id="EGP94161.1"/>
    </source>
</evidence>
<feature type="transmembrane region" description="Helical" evidence="1">
    <location>
        <begin position="6"/>
        <end position="25"/>
    </location>
</feature>
<dbReference type="Gene3D" id="2.60.40.420">
    <property type="entry name" value="Cupredoxins - blue copper proteins"/>
    <property type="match status" value="1"/>
</dbReference>
<comment type="caution">
    <text evidence="3">The sequence shown here is derived from an EMBL/GenBank/DDBJ whole genome shotgun (WGS) entry which is preliminary data.</text>
</comment>
<gene>
    <name evidence="3" type="ORF">MY1_1405</name>
</gene>
<keyword evidence="1" id="KW-1133">Transmembrane helix</keyword>
<dbReference type="SUPFAM" id="SSF49503">
    <property type="entry name" value="Cupredoxins"/>
    <property type="match status" value="1"/>
</dbReference>
<dbReference type="AlphaFoldDB" id="F9CYJ9"/>
<keyword evidence="4" id="KW-1185">Reference proteome</keyword>
<dbReference type="InterPro" id="IPR008972">
    <property type="entry name" value="Cupredoxin"/>
</dbReference>
<name>F9CYJ9_9ARCH</name>
<dbReference type="EMBL" id="AFPU01000001">
    <property type="protein sequence ID" value="EGP94161.1"/>
    <property type="molecule type" value="Genomic_DNA"/>
</dbReference>
<evidence type="ECO:0000256" key="1">
    <source>
        <dbReference type="SAM" id="Phobius"/>
    </source>
</evidence>
<reference evidence="3 4" key="1">
    <citation type="journal article" date="2011" name="J. Bacteriol.">
        <title>Genome Sequence of an Ammonia-Oxidizing Soil Archaeon, "Candidatus Nitrosoarchaeum koreensis" MY1.</title>
        <authorList>
            <person name="Kim B.K."/>
            <person name="Jung M.Y."/>
            <person name="Yu D.S."/>
            <person name="Park S.J."/>
            <person name="Oh T.K."/>
            <person name="Rhee S.K."/>
            <person name="Kim J.F."/>
        </authorList>
    </citation>
    <scope>NUCLEOTIDE SEQUENCE [LARGE SCALE GENOMIC DNA]</scope>
    <source>
        <strain evidence="3 4">MY1</strain>
    </source>
</reference>
<evidence type="ECO:0000313" key="4">
    <source>
        <dbReference type="Proteomes" id="UP000004440"/>
    </source>
</evidence>